<protein>
    <recommendedName>
        <fullName evidence="2">DOCKER Lobe B domain-containing protein</fullName>
    </recommendedName>
</protein>
<dbReference type="EMBL" id="JARBDR010000640">
    <property type="protein sequence ID" value="KAJ8310085.1"/>
    <property type="molecule type" value="Genomic_DNA"/>
</dbReference>
<keyword evidence="1" id="KW-0812">Transmembrane</keyword>
<evidence type="ECO:0000313" key="4">
    <source>
        <dbReference type="Proteomes" id="UP001217089"/>
    </source>
</evidence>
<keyword evidence="1" id="KW-0472">Membrane</keyword>
<keyword evidence="4" id="KW-1185">Reference proteome</keyword>
<evidence type="ECO:0000256" key="1">
    <source>
        <dbReference type="SAM" id="Phobius"/>
    </source>
</evidence>
<gene>
    <name evidence="3" type="ORF">KUTeg_011950</name>
</gene>
<dbReference type="InterPro" id="IPR046770">
    <property type="entry name" value="DOCKER_Lobe_B"/>
</dbReference>
<reference evidence="3 4" key="1">
    <citation type="submission" date="2022-12" db="EMBL/GenBank/DDBJ databases">
        <title>Chromosome-level genome of Tegillarca granosa.</title>
        <authorList>
            <person name="Kim J."/>
        </authorList>
    </citation>
    <scope>NUCLEOTIDE SEQUENCE [LARGE SCALE GENOMIC DNA]</scope>
    <source>
        <strain evidence="3">Teg-2019</strain>
        <tissue evidence="3">Adductor muscle</tissue>
    </source>
</reference>
<accession>A0ABQ9EY60</accession>
<sequence>MYETPFTKSGKARGEIEEQCKRRTILTSMYHQVLLLFFHIFCGICKIQLKNKKFYYFIF</sequence>
<dbReference type="Pfam" id="PF20422">
    <property type="entry name" value="DHR-2_Lobe_B"/>
    <property type="match status" value="1"/>
</dbReference>
<keyword evidence="1" id="KW-1133">Transmembrane helix</keyword>
<comment type="caution">
    <text evidence="3">The sequence shown here is derived from an EMBL/GenBank/DDBJ whole genome shotgun (WGS) entry which is preliminary data.</text>
</comment>
<evidence type="ECO:0000313" key="3">
    <source>
        <dbReference type="EMBL" id="KAJ8310085.1"/>
    </source>
</evidence>
<feature type="transmembrane region" description="Helical" evidence="1">
    <location>
        <begin position="29"/>
        <end position="49"/>
    </location>
</feature>
<name>A0ABQ9EY60_TEGGR</name>
<proteinExistence type="predicted"/>
<evidence type="ECO:0000259" key="2">
    <source>
        <dbReference type="Pfam" id="PF20422"/>
    </source>
</evidence>
<dbReference type="Proteomes" id="UP001217089">
    <property type="component" value="Unassembled WGS sequence"/>
</dbReference>
<organism evidence="3 4">
    <name type="scientific">Tegillarca granosa</name>
    <name type="common">Malaysian cockle</name>
    <name type="synonym">Anadara granosa</name>
    <dbReference type="NCBI Taxonomy" id="220873"/>
    <lineage>
        <taxon>Eukaryota</taxon>
        <taxon>Metazoa</taxon>
        <taxon>Spiralia</taxon>
        <taxon>Lophotrochozoa</taxon>
        <taxon>Mollusca</taxon>
        <taxon>Bivalvia</taxon>
        <taxon>Autobranchia</taxon>
        <taxon>Pteriomorphia</taxon>
        <taxon>Arcoida</taxon>
        <taxon>Arcoidea</taxon>
        <taxon>Arcidae</taxon>
        <taxon>Tegillarca</taxon>
    </lineage>
</organism>
<feature type="domain" description="DOCKER Lobe B" evidence="2">
    <location>
        <begin position="1"/>
        <end position="28"/>
    </location>
</feature>